<evidence type="ECO:0000313" key="3">
    <source>
        <dbReference type="EMBL" id="RFP62537.1"/>
    </source>
</evidence>
<sequence>MNSGMNATSSAGSSQRTHRSHSVSLVVPAYNDEKYLSEMLRSALAQTVPFGQITVVDDGSQHDLTRLIASDFPASPIYCIRQDNAGLGPARNTGISLSKCEYILFCDADDVLSDELLATFSETLESHPEIDLFCFSADVFSDENHPLGNTSRYHRMADMYFQTGKDALLDMLRRREFISSSCLYIMRRSVLEGRIPLRFQAMKHEDEPFTLQALLRSKGTVFTRKTLYHRRMRSGSIMTSAPDSTSVEGYFRAAQAWRATSIEFEASDSRLIRRHADSLYTRGIERAIKAGLDEPDIRSMARRFSPAYFPAMNRDLSLSRASPRLVAAFYQLTDLCRRLL</sequence>
<accession>A0A372DSW3</accession>
<dbReference type="Pfam" id="PF00535">
    <property type="entry name" value="Glycos_transf_2"/>
    <property type="match status" value="1"/>
</dbReference>
<keyword evidence="3" id="KW-0808">Transferase</keyword>
<evidence type="ECO:0000313" key="4">
    <source>
        <dbReference type="Proteomes" id="UP000262917"/>
    </source>
</evidence>
<protein>
    <submittedName>
        <fullName evidence="3">Glycosyltransferase family 2 protein</fullName>
    </submittedName>
</protein>
<gene>
    <name evidence="3" type="ORF">D0Y53_01615</name>
</gene>
<dbReference type="GO" id="GO:0016740">
    <property type="term" value="F:transferase activity"/>
    <property type="evidence" value="ECO:0007669"/>
    <property type="project" value="UniProtKB-KW"/>
</dbReference>
<dbReference type="PANTHER" id="PTHR43685:SF2">
    <property type="entry name" value="GLYCOSYLTRANSFERASE 2-LIKE DOMAIN-CONTAINING PROTEIN"/>
    <property type="match status" value="1"/>
</dbReference>
<dbReference type="PANTHER" id="PTHR43685">
    <property type="entry name" value="GLYCOSYLTRANSFERASE"/>
    <property type="match status" value="1"/>
</dbReference>
<organism evidence="3 4">
    <name type="scientific">Cognatiluteimonas weifangensis</name>
    <dbReference type="NCBI Taxonomy" id="2303539"/>
    <lineage>
        <taxon>Bacteria</taxon>
        <taxon>Pseudomonadati</taxon>
        <taxon>Pseudomonadota</taxon>
        <taxon>Gammaproteobacteria</taxon>
        <taxon>Lysobacterales</taxon>
        <taxon>Lysobacteraceae</taxon>
        <taxon>Cognatiluteimonas</taxon>
    </lineage>
</organism>
<keyword evidence="4" id="KW-1185">Reference proteome</keyword>
<dbReference type="EMBL" id="QVPD01000001">
    <property type="protein sequence ID" value="RFP62537.1"/>
    <property type="molecule type" value="Genomic_DNA"/>
</dbReference>
<evidence type="ECO:0000256" key="1">
    <source>
        <dbReference type="SAM" id="MobiDB-lite"/>
    </source>
</evidence>
<dbReference type="SUPFAM" id="SSF53448">
    <property type="entry name" value="Nucleotide-diphospho-sugar transferases"/>
    <property type="match status" value="1"/>
</dbReference>
<dbReference type="InterPro" id="IPR029044">
    <property type="entry name" value="Nucleotide-diphossugar_trans"/>
</dbReference>
<reference evidence="3 4" key="1">
    <citation type="submission" date="2018-08" db="EMBL/GenBank/DDBJ databases">
        <title>Lysobacter weifangensis sp. nov., a new member of the family 'Xanthomonadaceae', isolated from soil in a farmland.</title>
        <authorList>
            <person name="Zhao H."/>
        </authorList>
    </citation>
    <scope>NUCLEOTIDE SEQUENCE [LARGE SCALE GENOMIC DNA]</scope>
    <source>
        <strain evidence="3 4">WF-2</strain>
    </source>
</reference>
<name>A0A372DSW3_9GAMM</name>
<dbReference type="CDD" id="cd00761">
    <property type="entry name" value="Glyco_tranf_GTA_type"/>
    <property type="match status" value="1"/>
</dbReference>
<dbReference type="InterPro" id="IPR050834">
    <property type="entry name" value="Glycosyltransf_2"/>
</dbReference>
<feature type="compositionally biased region" description="Polar residues" evidence="1">
    <location>
        <begin position="1"/>
        <end position="15"/>
    </location>
</feature>
<feature type="domain" description="Glycosyltransferase 2-like" evidence="2">
    <location>
        <begin position="24"/>
        <end position="192"/>
    </location>
</feature>
<dbReference type="Gene3D" id="3.90.550.10">
    <property type="entry name" value="Spore Coat Polysaccharide Biosynthesis Protein SpsA, Chain A"/>
    <property type="match status" value="1"/>
</dbReference>
<dbReference type="AlphaFoldDB" id="A0A372DSW3"/>
<feature type="region of interest" description="Disordered" evidence="1">
    <location>
        <begin position="1"/>
        <end position="22"/>
    </location>
</feature>
<evidence type="ECO:0000259" key="2">
    <source>
        <dbReference type="Pfam" id="PF00535"/>
    </source>
</evidence>
<proteinExistence type="predicted"/>
<comment type="caution">
    <text evidence="3">The sequence shown here is derived from an EMBL/GenBank/DDBJ whole genome shotgun (WGS) entry which is preliminary data.</text>
</comment>
<dbReference type="InterPro" id="IPR001173">
    <property type="entry name" value="Glyco_trans_2-like"/>
</dbReference>
<dbReference type="Proteomes" id="UP000262917">
    <property type="component" value="Unassembled WGS sequence"/>
</dbReference>